<proteinExistence type="predicted"/>
<accession>A0A011MZ13</accession>
<dbReference type="AlphaFoldDB" id="A0A011MZ13"/>
<dbReference type="EMBL" id="JFAX01000008">
    <property type="protein sequence ID" value="EXI67831.1"/>
    <property type="molecule type" value="Genomic_DNA"/>
</dbReference>
<organism evidence="1 2">
    <name type="scientific">Candidatus Accumulibacter adjunctus</name>
    <dbReference type="NCBI Taxonomy" id="1454001"/>
    <lineage>
        <taxon>Bacteria</taxon>
        <taxon>Pseudomonadati</taxon>
        <taxon>Pseudomonadota</taxon>
        <taxon>Betaproteobacteria</taxon>
        <taxon>Candidatus Accumulibacter</taxon>
    </lineage>
</organism>
<dbReference type="Proteomes" id="UP000020218">
    <property type="component" value="Unassembled WGS sequence"/>
</dbReference>
<name>A0A011MZ13_9PROT</name>
<comment type="caution">
    <text evidence="1">The sequence shown here is derived from an EMBL/GenBank/DDBJ whole genome shotgun (WGS) entry which is preliminary data.</text>
</comment>
<keyword evidence="2" id="KW-1185">Reference proteome</keyword>
<sequence>MDLPYAIFHCHGRVRSDAREALVRLEPLQQPAHRHAQEQLCRKLDGLGARIPAGKWLRVEVGESPL</sequence>
<evidence type="ECO:0000313" key="1">
    <source>
        <dbReference type="EMBL" id="EXI67831.1"/>
    </source>
</evidence>
<reference evidence="1" key="1">
    <citation type="submission" date="2014-02" db="EMBL/GenBank/DDBJ databases">
        <title>Expanding our view of genomic diversity in Candidatus Accumulibacter clades.</title>
        <authorList>
            <person name="Skennerton C.T."/>
            <person name="Barr J.J."/>
            <person name="Slater F.R."/>
            <person name="Bond P.L."/>
            <person name="Tyson G.W."/>
        </authorList>
    </citation>
    <scope>NUCLEOTIDE SEQUENCE [LARGE SCALE GENOMIC DNA]</scope>
</reference>
<evidence type="ECO:0000313" key="2">
    <source>
        <dbReference type="Proteomes" id="UP000020218"/>
    </source>
</evidence>
<gene>
    <name evidence="1" type="ORF">AW08_01772</name>
</gene>
<protein>
    <submittedName>
        <fullName evidence="1">Uncharacterized protein</fullName>
    </submittedName>
</protein>
<dbReference type="PATRIC" id="fig|1454001.3.peg.1804"/>